<dbReference type="RefSeq" id="WP_301711012.1">
    <property type="nucleotide sequence ID" value="NZ_SDWY01000001.1"/>
</dbReference>
<sequence length="188" mass="20757">MKNDKIKKPASVQLAKVICTIGLKKQLDKKSLTTFNNSENISEKQASKFQQLELAGMPEIGTHGYFDNFKIPAYLKVVANSVPLGLANARTVSTLAKLLHLNERTFPAYTHILTAKYHLPLATITVGDNKGNYIPIDDNELAAFVAQAQARVDHSNERMHGVIAGYNLYKKAIQALANSQRQKGAQHD</sequence>
<dbReference type="AlphaFoldDB" id="A0AAJ1R9G5"/>
<accession>A0AAJ1R9G5</accession>
<organism evidence="1 2">
    <name type="scientific">Oenococcus sicerae</name>
    <dbReference type="NCBI Taxonomy" id="2203724"/>
    <lineage>
        <taxon>Bacteria</taxon>
        <taxon>Bacillati</taxon>
        <taxon>Bacillota</taxon>
        <taxon>Bacilli</taxon>
        <taxon>Lactobacillales</taxon>
        <taxon>Lactobacillaceae</taxon>
        <taxon>Oenococcus</taxon>
    </lineage>
</organism>
<dbReference type="Proteomes" id="UP001167919">
    <property type="component" value="Unassembled WGS sequence"/>
</dbReference>
<comment type="caution">
    <text evidence="1">The sequence shown here is derived from an EMBL/GenBank/DDBJ whole genome shotgun (WGS) entry which is preliminary data.</text>
</comment>
<proteinExistence type="predicted"/>
<reference evidence="1" key="1">
    <citation type="submission" date="2019-01" db="EMBL/GenBank/DDBJ databases">
        <title>Oenococcus sicerae UCMA17102.</title>
        <authorList>
            <person name="Cousin F.J."/>
            <person name="Le Guellec R."/>
            <person name="Cretenet M."/>
        </authorList>
    </citation>
    <scope>NUCLEOTIDE SEQUENCE</scope>
    <source>
        <strain evidence="1">UCMA17102</strain>
    </source>
</reference>
<gene>
    <name evidence="1" type="ORF">EVC35_02870</name>
</gene>
<name>A0AAJ1R9G5_9LACO</name>
<dbReference type="EMBL" id="SDWY01000001">
    <property type="protein sequence ID" value="MDN6899950.1"/>
    <property type="molecule type" value="Genomic_DNA"/>
</dbReference>
<evidence type="ECO:0000313" key="1">
    <source>
        <dbReference type="EMBL" id="MDN6899950.1"/>
    </source>
</evidence>
<evidence type="ECO:0000313" key="2">
    <source>
        <dbReference type="Proteomes" id="UP001167919"/>
    </source>
</evidence>
<protein>
    <submittedName>
        <fullName evidence="1">Uncharacterized protein</fullName>
    </submittedName>
</protein>